<comment type="subunit">
    <text evidence="9">The complex comprises the extracytoplasmic solute receptor protein and the two transmembrane proteins.</text>
</comment>
<reference evidence="12" key="1">
    <citation type="submission" date="2016-11" db="EMBL/GenBank/DDBJ databases">
        <authorList>
            <person name="Varghese N."/>
            <person name="Submissions S."/>
        </authorList>
    </citation>
    <scope>NUCLEOTIDE SEQUENCE [LARGE SCALE GENOMIC DNA]</scope>
    <source>
        <strain evidence="12">DSM 21264</strain>
    </source>
</reference>
<dbReference type="InterPro" id="IPR055348">
    <property type="entry name" value="DctQ"/>
</dbReference>
<evidence type="ECO:0000313" key="11">
    <source>
        <dbReference type="EMBL" id="SHF23982.1"/>
    </source>
</evidence>
<keyword evidence="2 9" id="KW-0813">Transport</keyword>
<sequence length="175" mass="19392">MDKLIGVINRGLSIFCIGLSSVLVICVVWQVFSRYVLNTPSTTTDELARFLFIWVGLMGAAYTLGQKRHLAIELLEQMLENKPAKLSILRLIINIISFLFASVIMVYGGGKLMLHVLATGQISPALSIQMGYVYAAIPLSGMFMLIYLSTDFLTNLRTLMCSKSHKVDSVANQLK</sequence>
<name>A0A1M5A2D9_VIBGA</name>
<gene>
    <name evidence="11" type="ORF">SAMN02745781_01761</name>
</gene>
<evidence type="ECO:0000256" key="3">
    <source>
        <dbReference type="ARBA" id="ARBA00022475"/>
    </source>
</evidence>
<dbReference type="Proteomes" id="UP000184159">
    <property type="component" value="Unassembled WGS sequence"/>
</dbReference>
<comment type="function">
    <text evidence="9">Part of the tripartite ATP-independent periplasmic (TRAP) transport system.</text>
</comment>
<keyword evidence="4 9" id="KW-0997">Cell inner membrane</keyword>
<evidence type="ECO:0000256" key="6">
    <source>
        <dbReference type="ARBA" id="ARBA00022989"/>
    </source>
</evidence>
<evidence type="ECO:0000259" key="10">
    <source>
        <dbReference type="Pfam" id="PF04290"/>
    </source>
</evidence>
<feature type="transmembrane region" description="Helical" evidence="9">
    <location>
        <begin position="86"/>
        <end position="108"/>
    </location>
</feature>
<feature type="transmembrane region" description="Helical" evidence="9">
    <location>
        <begin position="12"/>
        <end position="32"/>
    </location>
</feature>
<evidence type="ECO:0000256" key="1">
    <source>
        <dbReference type="ARBA" id="ARBA00004429"/>
    </source>
</evidence>
<evidence type="ECO:0000256" key="9">
    <source>
        <dbReference type="RuleBase" id="RU369079"/>
    </source>
</evidence>
<evidence type="ECO:0000313" key="12">
    <source>
        <dbReference type="Proteomes" id="UP000184159"/>
    </source>
</evidence>
<dbReference type="GO" id="GO:0015740">
    <property type="term" value="P:C4-dicarboxylate transport"/>
    <property type="evidence" value="ECO:0007669"/>
    <property type="project" value="TreeGrafter"/>
</dbReference>
<evidence type="ECO:0000256" key="2">
    <source>
        <dbReference type="ARBA" id="ARBA00022448"/>
    </source>
</evidence>
<dbReference type="PANTHER" id="PTHR35011">
    <property type="entry name" value="2,3-DIKETO-L-GULONATE TRAP TRANSPORTER SMALL PERMEASE PROTEIN YIAM"/>
    <property type="match status" value="1"/>
</dbReference>
<accession>A0A1M5A2D9</accession>
<feature type="transmembrane region" description="Helical" evidence="9">
    <location>
        <begin position="47"/>
        <end position="65"/>
    </location>
</feature>
<dbReference type="PANTHER" id="PTHR35011:SF2">
    <property type="entry name" value="2,3-DIKETO-L-GULONATE TRAP TRANSPORTER SMALL PERMEASE PROTEIN YIAM"/>
    <property type="match status" value="1"/>
</dbReference>
<keyword evidence="6 9" id="KW-1133">Transmembrane helix</keyword>
<organism evidence="11 12">
    <name type="scientific">Vibrio gazogenes DSM 21264 = NBRC 103151</name>
    <dbReference type="NCBI Taxonomy" id="1123492"/>
    <lineage>
        <taxon>Bacteria</taxon>
        <taxon>Pseudomonadati</taxon>
        <taxon>Pseudomonadota</taxon>
        <taxon>Gammaproteobacteria</taxon>
        <taxon>Vibrionales</taxon>
        <taxon>Vibrionaceae</taxon>
        <taxon>Vibrio</taxon>
    </lineage>
</organism>
<evidence type="ECO:0000256" key="7">
    <source>
        <dbReference type="ARBA" id="ARBA00023136"/>
    </source>
</evidence>
<dbReference type="InterPro" id="IPR007387">
    <property type="entry name" value="TRAP_DctQ"/>
</dbReference>
<keyword evidence="7 9" id="KW-0472">Membrane</keyword>
<keyword evidence="5 9" id="KW-0812">Transmembrane</keyword>
<feature type="domain" description="Tripartite ATP-independent periplasmic transporters DctQ component" evidence="10">
    <location>
        <begin position="23"/>
        <end position="157"/>
    </location>
</feature>
<dbReference type="GO" id="GO:0022857">
    <property type="term" value="F:transmembrane transporter activity"/>
    <property type="evidence" value="ECO:0007669"/>
    <property type="project" value="UniProtKB-UniRule"/>
</dbReference>
<dbReference type="AlphaFoldDB" id="A0A1M5A2D9"/>
<keyword evidence="3" id="KW-1003">Cell membrane</keyword>
<evidence type="ECO:0000256" key="8">
    <source>
        <dbReference type="ARBA" id="ARBA00038436"/>
    </source>
</evidence>
<comment type="similarity">
    <text evidence="8 9">Belongs to the TRAP transporter small permease family.</text>
</comment>
<protein>
    <recommendedName>
        <fullName evidence="9">TRAP transporter small permease protein</fullName>
    </recommendedName>
</protein>
<feature type="transmembrane region" description="Helical" evidence="9">
    <location>
        <begin position="128"/>
        <end position="148"/>
    </location>
</feature>
<proteinExistence type="inferred from homology"/>
<dbReference type="EMBL" id="FQUH01000007">
    <property type="protein sequence ID" value="SHF23982.1"/>
    <property type="molecule type" value="Genomic_DNA"/>
</dbReference>
<evidence type="ECO:0000256" key="5">
    <source>
        <dbReference type="ARBA" id="ARBA00022692"/>
    </source>
</evidence>
<dbReference type="GO" id="GO:0005886">
    <property type="term" value="C:plasma membrane"/>
    <property type="evidence" value="ECO:0007669"/>
    <property type="project" value="UniProtKB-SubCell"/>
</dbReference>
<dbReference type="Pfam" id="PF04290">
    <property type="entry name" value="DctQ"/>
    <property type="match status" value="1"/>
</dbReference>
<comment type="subcellular location">
    <subcellularLocation>
        <location evidence="1 9">Cell inner membrane</location>
        <topology evidence="1 9">Multi-pass membrane protein</topology>
    </subcellularLocation>
</comment>
<evidence type="ECO:0000256" key="4">
    <source>
        <dbReference type="ARBA" id="ARBA00022519"/>
    </source>
</evidence>
<dbReference type="RefSeq" id="WP_072958135.1">
    <property type="nucleotide sequence ID" value="NZ_FQUH01000007.1"/>
</dbReference>
<keyword evidence="12" id="KW-1185">Reference proteome</keyword>